<proteinExistence type="predicted"/>
<dbReference type="RefSeq" id="WP_133741480.1">
    <property type="nucleotide sequence ID" value="NZ_SNYN01000006.1"/>
</dbReference>
<feature type="transmembrane region" description="Helical" evidence="3">
    <location>
        <begin position="55"/>
        <end position="77"/>
    </location>
</feature>
<dbReference type="AlphaFoldDB" id="A0A4R6UYM2"/>
<accession>A0A4R6UYM2</accession>
<keyword evidence="3" id="KW-0812">Transmembrane</keyword>
<evidence type="ECO:0000313" key="5">
    <source>
        <dbReference type="Proteomes" id="UP000295281"/>
    </source>
</evidence>
<feature type="region of interest" description="Disordered" evidence="2">
    <location>
        <begin position="1"/>
        <end position="47"/>
    </location>
</feature>
<evidence type="ECO:0000256" key="3">
    <source>
        <dbReference type="SAM" id="Phobius"/>
    </source>
</evidence>
<feature type="compositionally biased region" description="Low complexity" evidence="2">
    <location>
        <begin position="17"/>
        <end position="47"/>
    </location>
</feature>
<gene>
    <name evidence="4" type="ORF">EV190_106235</name>
</gene>
<evidence type="ECO:0000313" key="4">
    <source>
        <dbReference type="EMBL" id="TDQ52594.1"/>
    </source>
</evidence>
<sequence length="144" mass="15241">MSTSSTEDPLRSRPRARAAAPAGPRRAPARRTAATAPAGARAAEAAHPNAPRMPFVLLVLGLLGGALVTLLMLHAVLAEDTFEISTLQQENRELAQEEQALREMILHAESPDRIAEAAEELGMEPGEAPEFIDLGEGGTGRDAE</sequence>
<keyword evidence="3" id="KW-1133">Transmembrane helix</keyword>
<evidence type="ECO:0000256" key="2">
    <source>
        <dbReference type="SAM" id="MobiDB-lite"/>
    </source>
</evidence>
<keyword evidence="1" id="KW-0175">Coiled coil</keyword>
<comment type="caution">
    <text evidence="4">The sequence shown here is derived from an EMBL/GenBank/DDBJ whole genome shotgun (WGS) entry which is preliminary data.</text>
</comment>
<dbReference type="Proteomes" id="UP000295281">
    <property type="component" value="Unassembled WGS sequence"/>
</dbReference>
<name>A0A4R6UYM2_9ACTN</name>
<feature type="region of interest" description="Disordered" evidence="2">
    <location>
        <begin position="123"/>
        <end position="144"/>
    </location>
</feature>
<organism evidence="4 5">
    <name type="scientific">Actinorugispora endophytica</name>
    <dbReference type="NCBI Taxonomy" id="1605990"/>
    <lineage>
        <taxon>Bacteria</taxon>
        <taxon>Bacillati</taxon>
        <taxon>Actinomycetota</taxon>
        <taxon>Actinomycetes</taxon>
        <taxon>Streptosporangiales</taxon>
        <taxon>Nocardiopsidaceae</taxon>
        <taxon>Actinorugispora</taxon>
    </lineage>
</organism>
<keyword evidence="3" id="KW-0472">Membrane</keyword>
<evidence type="ECO:0000256" key="1">
    <source>
        <dbReference type="SAM" id="Coils"/>
    </source>
</evidence>
<feature type="coiled-coil region" evidence="1">
    <location>
        <begin position="77"/>
        <end position="107"/>
    </location>
</feature>
<evidence type="ECO:0008006" key="6">
    <source>
        <dbReference type="Google" id="ProtNLM"/>
    </source>
</evidence>
<dbReference type="OrthoDB" id="3432474at2"/>
<dbReference type="EMBL" id="SNYN01000006">
    <property type="protein sequence ID" value="TDQ52594.1"/>
    <property type="molecule type" value="Genomic_DNA"/>
</dbReference>
<keyword evidence="5" id="KW-1185">Reference proteome</keyword>
<reference evidence="4 5" key="1">
    <citation type="submission" date="2019-03" db="EMBL/GenBank/DDBJ databases">
        <title>Genomic Encyclopedia of Type Strains, Phase IV (KMG-IV): sequencing the most valuable type-strain genomes for metagenomic binning, comparative biology and taxonomic classification.</title>
        <authorList>
            <person name="Goeker M."/>
        </authorList>
    </citation>
    <scope>NUCLEOTIDE SEQUENCE [LARGE SCALE GENOMIC DNA]</scope>
    <source>
        <strain evidence="4 5">DSM 46770</strain>
    </source>
</reference>
<protein>
    <recommendedName>
        <fullName evidence="6">Cell division protein FtsL</fullName>
    </recommendedName>
</protein>